<dbReference type="EMBL" id="AABFMV010000005">
    <property type="protein sequence ID" value="EAH1615496.1"/>
    <property type="molecule type" value="Genomic_DNA"/>
</dbReference>
<evidence type="ECO:0000313" key="7">
    <source>
        <dbReference type="EMBL" id="EAH0252934.1"/>
    </source>
</evidence>
<dbReference type="EMBL" id="AABEQV010000005">
    <property type="protein sequence ID" value="EAG9857329.1"/>
    <property type="molecule type" value="Genomic_DNA"/>
</dbReference>
<evidence type="ECO:0000313" key="16">
    <source>
        <dbReference type="Proteomes" id="UP000470497"/>
    </source>
</evidence>
<evidence type="ECO:0000313" key="6">
    <source>
        <dbReference type="EMBL" id="EAH0218641.1"/>
    </source>
</evidence>
<dbReference type="Proteomes" id="UP000371553">
    <property type="component" value="Unassembled WGS sequence"/>
</dbReference>
<evidence type="ECO:0000313" key="11">
    <source>
        <dbReference type="EMBL" id="EDP8410243.1"/>
    </source>
</evidence>
<reference evidence="14 15" key="2">
    <citation type="submission" date="2019-03" db="EMBL/GenBank/DDBJ databases">
        <authorList>
            <person name="Ashton P.M."/>
            <person name="Dallman T."/>
            <person name="Nair S."/>
            <person name="De Pinna E."/>
            <person name="Peters T."/>
            <person name="Grant K."/>
        </authorList>
    </citation>
    <scope>NUCLEOTIDE SEQUENCE [LARGE SCALE GENOMIC DNA]</scope>
    <source>
        <strain evidence="7 22">406731</strain>
        <strain evidence="5 21">429821</strain>
        <strain evidence="8 19">562417</strain>
        <strain evidence="9 20">562428</strain>
        <strain evidence="6 18">563356</strain>
        <strain evidence="1 15">688377</strain>
        <strain evidence="10 17">760311</strain>
        <strain evidence="11 16">883775</strain>
        <strain evidence="4">RL15000161</strain>
    </source>
</reference>
<evidence type="ECO:0000313" key="10">
    <source>
        <dbReference type="EMBL" id="ECL0131401.1"/>
    </source>
</evidence>
<dbReference type="EMBL" id="AAAPCR010000001">
    <property type="protein sequence ID" value="EAD8144861.1"/>
    <property type="molecule type" value="Genomic_DNA"/>
</dbReference>
<sequence>MFNSPLNDKRYHLENYSMIGLWVASKGAFGKKNTVFIFSSKNKKQAIYLETACSLTSYFSTITGFCT</sequence>
<evidence type="ECO:0000313" key="4">
    <source>
        <dbReference type="EMBL" id="EAE2659825.1"/>
    </source>
</evidence>
<reference evidence="12 13" key="1">
    <citation type="submission" date="2018-06" db="EMBL/GenBank/DDBJ databases">
        <authorList>
            <consortium name="GenomeTrakr: Next Generation Sequencing Network for Food Pathogen Tracability"/>
        </authorList>
    </citation>
    <scope>NUCLEOTIDE SEQUENCE [LARGE SCALE GENOMIC DNA]</scope>
    <source>
        <strain evidence="3 12">FLAG-78586</strain>
        <strain evidence="2 13">NYAG13B12507-5</strain>
    </source>
</reference>
<dbReference type="Proteomes" id="UP000566597">
    <property type="component" value="Unassembled WGS sequence"/>
</dbReference>
<evidence type="ECO:0000313" key="12">
    <source>
        <dbReference type="Proteomes" id="UP000355989"/>
    </source>
</evidence>
<dbReference type="EMBL" id="AABEVT010000005">
    <property type="protein sequence ID" value="EAH0252934.1"/>
    <property type="molecule type" value="Genomic_DNA"/>
</dbReference>
<dbReference type="EMBL" id="AAJEKY010000005">
    <property type="protein sequence ID" value="ECL0131401.1"/>
    <property type="molecule type" value="Genomic_DNA"/>
</dbReference>
<evidence type="ECO:0000313" key="8">
    <source>
        <dbReference type="EMBL" id="EAH1615496.1"/>
    </source>
</evidence>
<dbReference type="Proteomes" id="UP000525068">
    <property type="component" value="Unassembled WGS sequence"/>
</dbReference>
<dbReference type="Proteomes" id="UP000413786">
    <property type="component" value="Unassembled WGS sequence"/>
</dbReference>
<evidence type="ECO:0000313" key="22">
    <source>
        <dbReference type="Proteomes" id="UP000566597"/>
    </source>
</evidence>
<dbReference type="EMBL" id="AAARIE010000005">
    <property type="protein sequence ID" value="EAE2659825.1"/>
    <property type="molecule type" value="Genomic_DNA"/>
</dbReference>
<evidence type="ECO:0000313" key="1">
    <source>
        <dbReference type="EMBL" id="EAC4483228.1"/>
    </source>
</evidence>
<evidence type="ECO:0000313" key="17">
    <source>
        <dbReference type="Proteomes" id="UP000478945"/>
    </source>
</evidence>
<dbReference type="Proteomes" id="UP000470497">
    <property type="component" value="Unassembled WGS sequence"/>
</dbReference>
<dbReference type="Proteomes" id="UP000478945">
    <property type="component" value="Unassembled WGS sequence"/>
</dbReference>
<evidence type="ECO:0000313" key="13">
    <source>
        <dbReference type="Proteomes" id="UP000371553"/>
    </source>
</evidence>
<evidence type="ECO:0000313" key="3">
    <source>
        <dbReference type="EMBL" id="EAE1095613.1"/>
    </source>
</evidence>
<evidence type="ECO:0000313" key="14">
    <source>
        <dbReference type="Proteomes" id="UP000383365"/>
    </source>
</evidence>
<gene>
    <name evidence="3" type="ORF">APD94_06560</name>
    <name evidence="2" type="ORF">CD20_02130</name>
    <name evidence="8" type="ORF">D4271_08760</name>
    <name evidence="5" type="ORF">D4C60_10025</name>
    <name evidence="6" type="ORF">D4D89_09965</name>
    <name evidence="7" type="ORF">D4U23_11085</name>
    <name evidence="9" type="ORF">D5M70_15020</name>
    <name evidence="1" type="ORF">E0I39_10030</name>
    <name evidence="4" type="ORF">E1V33_06620</name>
    <name evidence="10" type="ORF">FJU19_09870</name>
    <name evidence="11" type="ORF">G3R95_001805</name>
</gene>
<proteinExistence type="predicted"/>
<dbReference type="EMBL" id="AAAIJX010000005">
    <property type="protein sequence ID" value="EAC4483228.1"/>
    <property type="molecule type" value="Genomic_DNA"/>
</dbReference>
<evidence type="ECO:0000313" key="2">
    <source>
        <dbReference type="EMBL" id="EAD8144861.1"/>
    </source>
</evidence>
<evidence type="ECO:0000313" key="18">
    <source>
        <dbReference type="Proteomes" id="UP000517258"/>
    </source>
</evidence>
<dbReference type="EMBL" id="AABEVI010000005">
    <property type="protein sequence ID" value="EAH0218641.1"/>
    <property type="molecule type" value="Genomic_DNA"/>
</dbReference>
<evidence type="ECO:0000313" key="20">
    <source>
        <dbReference type="Proteomes" id="UP000529135"/>
    </source>
</evidence>
<dbReference type="Proteomes" id="UP000355989">
    <property type="component" value="Unassembled WGS sequence"/>
</dbReference>
<dbReference type="Proteomes" id="UP000517258">
    <property type="component" value="Unassembled WGS sequence"/>
</dbReference>
<evidence type="ECO:0000313" key="19">
    <source>
        <dbReference type="Proteomes" id="UP000525068"/>
    </source>
</evidence>
<evidence type="ECO:0000313" key="9">
    <source>
        <dbReference type="EMBL" id="EAH3128616.1"/>
    </source>
</evidence>
<dbReference type="Proteomes" id="UP000548826">
    <property type="component" value="Unassembled WGS sequence"/>
</dbReference>
<protein>
    <submittedName>
        <fullName evidence="3">Uncharacterized protein</fullName>
    </submittedName>
</protein>
<dbReference type="AlphaFoldDB" id="A0A467PIW6"/>
<evidence type="ECO:0000313" key="21">
    <source>
        <dbReference type="Proteomes" id="UP000548826"/>
    </source>
</evidence>
<evidence type="ECO:0000313" key="15">
    <source>
        <dbReference type="Proteomes" id="UP000413786"/>
    </source>
</evidence>
<accession>A0A467PIW6</accession>
<dbReference type="Proteomes" id="UP000383365">
    <property type="component" value="Unassembled WGS sequence"/>
</dbReference>
<name>A0A467PIW6_LISMN</name>
<comment type="caution">
    <text evidence="3">The sequence shown here is derived from an EMBL/GenBank/DDBJ whole genome shotgun (WGS) entry which is preliminary data.</text>
</comment>
<dbReference type="EMBL" id="AAAQOE010000001">
    <property type="protein sequence ID" value="EAE1095613.1"/>
    <property type="molecule type" value="Genomic_DNA"/>
</dbReference>
<organism evidence="3 12">
    <name type="scientific">Listeria monocytogenes</name>
    <dbReference type="NCBI Taxonomy" id="1639"/>
    <lineage>
        <taxon>Bacteria</taxon>
        <taxon>Bacillati</taxon>
        <taxon>Bacillota</taxon>
        <taxon>Bacilli</taxon>
        <taxon>Bacillales</taxon>
        <taxon>Listeriaceae</taxon>
        <taxon>Listeria</taxon>
    </lineage>
</organism>
<evidence type="ECO:0000313" key="5">
    <source>
        <dbReference type="EMBL" id="EAG9857329.1"/>
    </source>
</evidence>
<dbReference type="Proteomes" id="UP000529135">
    <property type="component" value="Unassembled WGS sequence"/>
</dbReference>
<dbReference type="EMBL" id="AABGFX010000020">
    <property type="protein sequence ID" value="EAH3128616.1"/>
    <property type="molecule type" value="Genomic_DNA"/>
</dbReference>
<dbReference type="EMBL" id="AANOZB010000004">
    <property type="protein sequence ID" value="EDP8410243.1"/>
    <property type="molecule type" value="Genomic_DNA"/>
</dbReference>